<name>A0ABR9H2J4_9BACT</name>
<keyword evidence="2" id="KW-1185">Reference proteome</keyword>
<evidence type="ECO:0000313" key="1">
    <source>
        <dbReference type="EMBL" id="MBE1424931.1"/>
    </source>
</evidence>
<organism evidence="1 2">
    <name type="scientific">Desulfomicrobium macestii</name>
    <dbReference type="NCBI Taxonomy" id="90731"/>
    <lineage>
        <taxon>Bacteria</taxon>
        <taxon>Pseudomonadati</taxon>
        <taxon>Thermodesulfobacteriota</taxon>
        <taxon>Desulfovibrionia</taxon>
        <taxon>Desulfovibrionales</taxon>
        <taxon>Desulfomicrobiaceae</taxon>
        <taxon>Desulfomicrobium</taxon>
    </lineage>
</organism>
<reference evidence="1 2" key="1">
    <citation type="submission" date="2020-10" db="EMBL/GenBank/DDBJ databases">
        <title>Genomic Encyclopedia of Type Strains, Phase IV (KMG-IV): sequencing the most valuable type-strain genomes for metagenomic binning, comparative biology and taxonomic classification.</title>
        <authorList>
            <person name="Goeker M."/>
        </authorList>
    </citation>
    <scope>NUCLEOTIDE SEQUENCE [LARGE SCALE GENOMIC DNA]</scope>
    <source>
        <strain evidence="1 2">DSM 4194</strain>
    </source>
</reference>
<gene>
    <name evidence="1" type="ORF">H4684_001570</name>
</gene>
<protein>
    <submittedName>
        <fullName evidence="1">Uncharacterized protein</fullName>
    </submittedName>
</protein>
<dbReference type="Proteomes" id="UP000639010">
    <property type="component" value="Unassembled WGS sequence"/>
</dbReference>
<comment type="caution">
    <text evidence="1">The sequence shown here is derived from an EMBL/GenBank/DDBJ whole genome shotgun (WGS) entry which is preliminary data.</text>
</comment>
<proteinExistence type="predicted"/>
<evidence type="ECO:0000313" key="2">
    <source>
        <dbReference type="Proteomes" id="UP000639010"/>
    </source>
</evidence>
<dbReference type="EMBL" id="JADBGG010000009">
    <property type="protein sequence ID" value="MBE1424931.1"/>
    <property type="molecule type" value="Genomic_DNA"/>
</dbReference>
<sequence>MLRHAARRHLQFEELDEAQPLLGNKIAVVYEALAEVMEGVRTAGAAPLSSPQGIEFPAAAFGAKTLMVFPAKLQQKFFC</sequence>
<accession>A0ABR9H2J4</accession>